<keyword evidence="4" id="KW-0349">Heme</keyword>
<dbReference type="InterPro" id="IPR001128">
    <property type="entry name" value="Cyt_P450"/>
</dbReference>
<evidence type="ECO:0000256" key="3">
    <source>
        <dbReference type="ARBA" id="ARBA00022548"/>
    </source>
</evidence>
<keyword evidence="5" id="KW-0479">Metal-binding</keyword>
<comment type="cofactor">
    <cofactor evidence="1">
        <name>heme</name>
        <dbReference type="ChEBI" id="CHEBI:30413"/>
    </cofactor>
</comment>
<evidence type="ECO:0000256" key="14">
    <source>
        <dbReference type="ARBA" id="ARBA00070775"/>
    </source>
</evidence>
<dbReference type="PANTHER" id="PTHR46696">
    <property type="entry name" value="P450, PUTATIVE (EUROFUNG)-RELATED"/>
    <property type="match status" value="1"/>
</dbReference>
<dbReference type="SUPFAM" id="SSF48264">
    <property type="entry name" value="Cytochrome P450"/>
    <property type="match status" value="1"/>
</dbReference>
<evidence type="ECO:0000256" key="16">
    <source>
        <dbReference type="ARBA" id="ARBA00082981"/>
    </source>
</evidence>
<comment type="caution">
    <text evidence="18">The sequence shown here is derived from an EMBL/GenBank/DDBJ whole genome shotgun (WGS) entry which is preliminary data.</text>
</comment>
<evidence type="ECO:0000313" key="19">
    <source>
        <dbReference type="Proteomes" id="UP000070612"/>
    </source>
</evidence>
<evidence type="ECO:0000256" key="10">
    <source>
        <dbReference type="ARBA" id="ARBA00023098"/>
    </source>
</evidence>
<evidence type="ECO:0000256" key="11">
    <source>
        <dbReference type="ARBA" id="ARBA00023166"/>
    </source>
</evidence>
<dbReference type="FunFam" id="1.10.630.10:FF:000018">
    <property type="entry name" value="Cytochrome P450 monooxygenase"/>
    <property type="match status" value="1"/>
</dbReference>
<evidence type="ECO:0000313" key="18">
    <source>
        <dbReference type="EMBL" id="KWX20963.1"/>
    </source>
</evidence>
<dbReference type="STRING" id="59750.AWC31_10810"/>
<evidence type="ECO:0000256" key="12">
    <source>
        <dbReference type="ARBA" id="ARBA00023221"/>
    </source>
</evidence>
<dbReference type="GO" id="GO:0036199">
    <property type="term" value="F:cholest-4-en-3-one 26-monooxygenase activity"/>
    <property type="evidence" value="ECO:0007669"/>
    <property type="project" value="TreeGrafter"/>
</dbReference>
<evidence type="ECO:0000256" key="15">
    <source>
        <dbReference type="ARBA" id="ARBA00079588"/>
    </source>
</evidence>
<sequence>MGIAPRVNGAAPPDVPLSDINLGSWDFWALDDDIRDGAFTTLRAQAPISFQPAFEQVGFPQGNGHWAVTRHDDVFYASRHPEIFSSAAGITIGDQTPELAEYFGSMIAMDDPRHTRLRNIVRSAFTPRVLALIEGSVRDRARRLVADMVSHNPDGHAELVTELAGPLPLQIICDMMGIPEDDHQRIFHWTNVILGFGDPDLTTDFNEFIAVAMEIGAYATALADERRAVPADDLTTSLVQAEVDGERLTSAEVASFFILLVVAGNETTRNAISHGVLALTRYPDQRDEWWSAYDEVAPTAVEEIVRWASPVSYMRRTVTRDTELGGVPLAAGDKVTIWFGSANRDESKFADPWRFDVRRHPNPHVGFGGGGAHFCLGANLARREITVAFEELHRQLPAIAVTEEPDRLQSAFIHGIKRLPVAWR</sequence>
<dbReference type="PRINTS" id="PR00359">
    <property type="entry name" value="BP450"/>
</dbReference>
<dbReference type="PANTHER" id="PTHR46696:SF4">
    <property type="entry name" value="BIOTIN BIOSYNTHESIS CYTOCHROME P450"/>
    <property type="match status" value="1"/>
</dbReference>
<evidence type="ECO:0000256" key="17">
    <source>
        <dbReference type="ARBA" id="ARBA00083909"/>
    </source>
</evidence>
<dbReference type="Gene3D" id="1.10.630.10">
    <property type="entry name" value="Cytochrome P450"/>
    <property type="match status" value="1"/>
</dbReference>
<comment type="similarity">
    <text evidence="2">Belongs to the cytochrome P450 family.</text>
</comment>
<evidence type="ECO:0000256" key="6">
    <source>
        <dbReference type="ARBA" id="ARBA00022963"/>
    </source>
</evidence>
<dbReference type="GO" id="GO:0005506">
    <property type="term" value="F:iron ion binding"/>
    <property type="evidence" value="ECO:0007669"/>
    <property type="project" value="InterPro"/>
</dbReference>
<keyword evidence="10" id="KW-0443">Lipid metabolism</keyword>
<evidence type="ECO:0000256" key="7">
    <source>
        <dbReference type="ARBA" id="ARBA00023002"/>
    </source>
</evidence>
<dbReference type="PATRIC" id="fig|59750.3.peg.3526"/>
<proteinExistence type="inferred from homology"/>
<keyword evidence="12" id="KW-0753">Steroid metabolism</keyword>
<gene>
    <name evidence="18" type="ORF">AFM11_28260</name>
</gene>
<evidence type="ECO:0000256" key="2">
    <source>
        <dbReference type="ARBA" id="ARBA00010617"/>
    </source>
</evidence>
<protein>
    <recommendedName>
        <fullName evidence="14">Steroid C26-monooxygenase</fullName>
    </recommendedName>
    <alternativeName>
        <fullName evidence="15">Cholest-4-en-3-one C26-monooxygenase</fullName>
    </alternativeName>
    <alternativeName>
        <fullName evidence="17">Cholesterol C26-monooxygenase</fullName>
    </alternativeName>
    <alternativeName>
        <fullName evidence="16">Steroid C27-monooxygenase</fullName>
    </alternativeName>
</protein>
<keyword evidence="8" id="KW-0408">Iron</keyword>
<evidence type="ECO:0000256" key="5">
    <source>
        <dbReference type="ARBA" id="ARBA00022723"/>
    </source>
</evidence>
<dbReference type="GO" id="GO:0006707">
    <property type="term" value="P:cholesterol catabolic process"/>
    <property type="evidence" value="ECO:0007669"/>
    <property type="project" value="TreeGrafter"/>
</dbReference>
<keyword evidence="19" id="KW-1185">Reference proteome</keyword>
<dbReference type="InterPro" id="IPR002397">
    <property type="entry name" value="Cyt_P450_B"/>
</dbReference>
<organism evidence="18 19">
    <name type="scientific">Mycolicibacterium wolinskyi</name>
    <dbReference type="NCBI Taxonomy" id="59750"/>
    <lineage>
        <taxon>Bacteria</taxon>
        <taxon>Bacillati</taxon>
        <taxon>Actinomycetota</taxon>
        <taxon>Actinomycetes</taxon>
        <taxon>Mycobacteriales</taxon>
        <taxon>Mycobacteriaceae</taxon>
        <taxon>Mycolicibacterium</taxon>
    </lineage>
</organism>
<dbReference type="EMBL" id="LGTW01000023">
    <property type="protein sequence ID" value="KWX20963.1"/>
    <property type="molecule type" value="Genomic_DNA"/>
</dbReference>
<keyword evidence="9" id="KW-0503">Monooxygenase</keyword>
<reference evidence="18 19" key="1">
    <citation type="submission" date="2015-07" db="EMBL/GenBank/DDBJ databases">
        <title>A draft genome sequence of Mycobacterium wolinskyi.</title>
        <authorList>
            <person name="de Man T.J."/>
            <person name="Perry K.A."/>
            <person name="Coulliette A.D."/>
            <person name="Jensen B."/>
            <person name="Toney N.C."/>
            <person name="Limbago B.M."/>
            <person name="Noble-Wang J."/>
        </authorList>
    </citation>
    <scope>NUCLEOTIDE SEQUENCE [LARGE SCALE GENOMIC DNA]</scope>
    <source>
        <strain evidence="18 19">CDC_01</strain>
    </source>
</reference>
<dbReference type="CDD" id="cd11033">
    <property type="entry name" value="CYP142-like"/>
    <property type="match status" value="1"/>
</dbReference>
<evidence type="ECO:0000256" key="9">
    <source>
        <dbReference type="ARBA" id="ARBA00023033"/>
    </source>
</evidence>
<dbReference type="GO" id="GO:0008395">
    <property type="term" value="F:steroid hydroxylase activity"/>
    <property type="evidence" value="ECO:0007669"/>
    <property type="project" value="TreeGrafter"/>
</dbReference>
<keyword evidence="6" id="KW-0442">Lipid degradation</keyword>
<evidence type="ECO:0000256" key="1">
    <source>
        <dbReference type="ARBA" id="ARBA00001971"/>
    </source>
</evidence>
<evidence type="ECO:0000256" key="8">
    <source>
        <dbReference type="ARBA" id="ARBA00023004"/>
    </source>
</evidence>
<dbReference type="GO" id="GO:0020037">
    <property type="term" value="F:heme binding"/>
    <property type="evidence" value="ECO:0007669"/>
    <property type="project" value="InterPro"/>
</dbReference>
<accession>A0A132PF71</accession>
<keyword evidence="7" id="KW-0560">Oxidoreductase</keyword>
<comment type="pathway">
    <text evidence="13">Steroid metabolism; cholesterol degradation.</text>
</comment>
<dbReference type="AlphaFoldDB" id="A0A132PF71"/>
<name>A0A132PF71_9MYCO</name>
<dbReference type="InterPro" id="IPR036396">
    <property type="entry name" value="Cyt_P450_sf"/>
</dbReference>
<dbReference type="Pfam" id="PF00067">
    <property type="entry name" value="p450"/>
    <property type="match status" value="1"/>
</dbReference>
<keyword evidence="3" id="KW-0153">Cholesterol metabolism</keyword>
<dbReference type="Proteomes" id="UP000070612">
    <property type="component" value="Unassembled WGS sequence"/>
</dbReference>
<evidence type="ECO:0000256" key="13">
    <source>
        <dbReference type="ARBA" id="ARBA00049645"/>
    </source>
</evidence>
<dbReference type="RefSeq" id="WP_067855920.1">
    <property type="nucleotide sequence ID" value="NZ_LGTW01000023.1"/>
</dbReference>
<keyword evidence="11" id="KW-1207">Sterol metabolism</keyword>
<evidence type="ECO:0000256" key="4">
    <source>
        <dbReference type="ARBA" id="ARBA00022617"/>
    </source>
</evidence>